<evidence type="ECO:0000256" key="2">
    <source>
        <dbReference type="ARBA" id="ARBA00023152"/>
    </source>
</evidence>
<proteinExistence type="predicted"/>
<sequence>MLKSPLQIARESYVPKMPKSLKGIVKIVEGNKTQSVADQADIEKIFPNTYGMPVITFETGSEAKQYPVYKVGVILSGGQAPGGHNVISGLFDGLKACNQENKLYGFQGAPVA</sequence>
<dbReference type="PANTHER" id="PTHR43650:SF1">
    <property type="entry name" value="PYROPHOSPHATE--FRUCTOSE 6-PHOSPHATE 1-PHOSPHOTRANSFERASE SUBUNIT BETA 2"/>
    <property type="match status" value="1"/>
</dbReference>
<dbReference type="Gene3D" id="3.40.50.450">
    <property type="match status" value="1"/>
</dbReference>
<dbReference type="GO" id="GO:0009749">
    <property type="term" value="P:response to glucose"/>
    <property type="evidence" value="ECO:0007669"/>
    <property type="project" value="TreeGrafter"/>
</dbReference>
<comment type="caution">
    <text evidence="3">The sequence shown here is derived from an EMBL/GenBank/DDBJ whole genome shotgun (WGS) entry which is preliminary data.</text>
</comment>
<gene>
    <name evidence="3" type="ORF">JCM15548_1783</name>
</gene>
<organism evidence="3 4">
    <name type="scientific">Geofilum rubicundum JCM 15548</name>
    <dbReference type="NCBI Taxonomy" id="1236989"/>
    <lineage>
        <taxon>Bacteria</taxon>
        <taxon>Pseudomonadati</taxon>
        <taxon>Bacteroidota</taxon>
        <taxon>Bacteroidia</taxon>
        <taxon>Marinilabiliales</taxon>
        <taxon>Marinilabiliaceae</taxon>
        <taxon>Geofilum</taxon>
    </lineage>
</organism>
<dbReference type="SUPFAM" id="SSF53784">
    <property type="entry name" value="Phosphofructokinase"/>
    <property type="match status" value="1"/>
</dbReference>
<accession>A0A0E9LU49</accession>
<dbReference type="GO" id="GO:0003872">
    <property type="term" value="F:6-phosphofructokinase activity"/>
    <property type="evidence" value="ECO:0007669"/>
    <property type="project" value="InterPro"/>
</dbReference>
<name>A0A0E9LU49_9BACT</name>
<keyword evidence="1" id="KW-0963">Cytoplasm</keyword>
<dbReference type="PANTHER" id="PTHR43650">
    <property type="entry name" value="PYROPHOSPHATE--FRUCTOSE 6-PHOSPHATE 1-PHOSPHOTRANSFERASE"/>
    <property type="match status" value="1"/>
</dbReference>
<protein>
    <submittedName>
        <fullName evidence="3">Pyrophosphate-fructose 6-phosphate 1-phosphotransferase, beta subunit</fullName>
    </submittedName>
</protein>
<dbReference type="GO" id="GO:0005829">
    <property type="term" value="C:cytosol"/>
    <property type="evidence" value="ECO:0007669"/>
    <property type="project" value="TreeGrafter"/>
</dbReference>
<dbReference type="EMBL" id="BAZW01000004">
    <property type="protein sequence ID" value="GAO28661.1"/>
    <property type="molecule type" value="Genomic_DNA"/>
</dbReference>
<reference evidence="3 4" key="1">
    <citation type="journal article" date="2015" name="Microbes Environ.">
        <title>Distribution and evolution of nitrogen fixation genes in the phylum bacteroidetes.</title>
        <authorList>
            <person name="Inoue J."/>
            <person name="Oshima K."/>
            <person name="Suda W."/>
            <person name="Sakamoto M."/>
            <person name="Iino T."/>
            <person name="Noda S."/>
            <person name="Hongoh Y."/>
            <person name="Hattori M."/>
            <person name="Ohkuma M."/>
        </authorList>
    </citation>
    <scope>NUCLEOTIDE SEQUENCE [LARGE SCALE GENOMIC DNA]</scope>
    <source>
        <strain evidence="3">JCM 15548</strain>
    </source>
</reference>
<evidence type="ECO:0000313" key="4">
    <source>
        <dbReference type="Proteomes" id="UP000032900"/>
    </source>
</evidence>
<dbReference type="Proteomes" id="UP000032900">
    <property type="component" value="Unassembled WGS sequence"/>
</dbReference>
<dbReference type="STRING" id="1236989.JCM15548_1783"/>
<dbReference type="InterPro" id="IPR035966">
    <property type="entry name" value="PKF_sf"/>
</dbReference>
<evidence type="ECO:0000313" key="3">
    <source>
        <dbReference type="EMBL" id="GAO28661.1"/>
    </source>
</evidence>
<dbReference type="RefSeq" id="WP_227625391.1">
    <property type="nucleotide sequence ID" value="NZ_BAZW01000004.1"/>
</dbReference>
<evidence type="ECO:0000256" key="1">
    <source>
        <dbReference type="ARBA" id="ARBA00022490"/>
    </source>
</evidence>
<keyword evidence="2" id="KW-0324">Glycolysis</keyword>
<keyword evidence="4" id="KW-1185">Reference proteome</keyword>
<dbReference type="AlphaFoldDB" id="A0A0E9LU49"/>
<keyword evidence="3" id="KW-0808">Transferase</keyword>